<dbReference type="GO" id="GO:0009318">
    <property type="term" value="C:exodeoxyribonuclease VII complex"/>
    <property type="evidence" value="ECO:0007669"/>
    <property type="project" value="UniProtKB-UniRule"/>
</dbReference>
<dbReference type="GO" id="GO:0008855">
    <property type="term" value="F:exodeoxyribonuclease VII activity"/>
    <property type="evidence" value="ECO:0007669"/>
    <property type="project" value="UniProtKB-UniRule"/>
</dbReference>
<sequence length="71" mass="7600">MTTKPPPVDGLSYEKCRDELVSIVSKLEAGAATLDESMALWERGESLAKRCEELLDGAQRTIEAATSGSDA</sequence>
<accession>A0A7Y9ZCE2</accession>
<evidence type="ECO:0000313" key="8">
    <source>
        <dbReference type="Proteomes" id="UP000547973"/>
    </source>
</evidence>
<name>A0A7Y9ZCE2_9MICO</name>
<evidence type="ECO:0000256" key="1">
    <source>
        <dbReference type="ARBA" id="ARBA00009998"/>
    </source>
</evidence>
<reference evidence="7 8" key="1">
    <citation type="submission" date="2020-07" db="EMBL/GenBank/DDBJ databases">
        <title>Sequencing the genomes of 1000 actinobacteria strains.</title>
        <authorList>
            <person name="Klenk H.-P."/>
        </authorList>
    </citation>
    <scope>NUCLEOTIDE SEQUENCE [LARGE SCALE GENOMIC DNA]</scope>
    <source>
        <strain evidence="7 8">DSM 19970</strain>
    </source>
</reference>
<dbReference type="EC" id="3.1.11.6" evidence="6"/>
<dbReference type="NCBIfam" id="NF002139">
    <property type="entry name" value="PRK00977.1-3"/>
    <property type="match status" value="1"/>
</dbReference>
<evidence type="ECO:0000256" key="5">
    <source>
        <dbReference type="ARBA" id="ARBA00022839"/>
    </source>
</evidence>
<dbReference type="Proteomes" id="UP000547973">
    <property type="component" value="Unassembled WGS sequence"/>
</dbReference>
<proteinExistence type="inferred from homology"/>
<dbReference type="RefSeq" id="WP_308477978.1">
    <property type="nucleotide sequence ID" value="NZ_BBRC01000002.1"/>
</dbReference>
<keyword evidence="8" id="KW-1185">Reference proteome</keyword>
<dbReference type="PANTHER" id="PTHR34137">
    <property type="entry name" value="EXODEOXYRIBONUCLEASE 7 SMALL SUBUNIT"/>
    <property type="match status" value="1"/>
</dbReference>
<dbReference type="GO" id="GO:0005829">
    <property type="term" value="C:cytosol"/>
    <property type="evidence" value="ECO:0007669"/>
    <property type="project" value="TreeGrafter"/>
</dbReference>
<keyword evidence="4 6" id="KW-0378">Hydrolase</keyword>
<dbReference type="Gene3D" id="1.10.287.1040">
    <property type="entry name" value="Exonuclease VII, small subunit"/>
    <property type="match status" value="1"/>
</dbReference>
<dbReference type="HAMAP" id="MF_00337">
    <property type="entry name" value="Exonuc_7_S"/>
    <property type="match status" value="1"/>
</dbReference>
<keyword evidence="5 6" id="KW-0269">Exonuclease</keyword>
<dbReference type="Pfam" id="PF02609">
    <property type="entry name" value="Exonuc_VII_S"/>
    <property type="match status" value="1"/>
</dbReference>
<dbReference type="NCBIfam" id="TIGR01280">
    <property type="entry name" value="xseB"/>
    <property type="match status" value="1"/>
</dbReference>
<comment type="similarity">
    <text evidence="1 6">Belongs to the XseB family.</text>
</comment>
<comment type="catalytic activity">
    <reaction evidence="6">
        <text>Exonucleolytic cleavage in either 5'- to 3'- or 3'- to 5'-direction to yield nucleoside 5'-phosphates.</text>
        <dbReference type="EC" id="3.1.11.6"/>
    </reaction>
</comment>
<comment type="subunit">
    <text evidence="6">Heterooligomer composed of large and small subunits.</text>
</comment>
<dbReference type="AlphaFoldDB" id="A0A7Y9ZCE2"/>
<keyword evidence="3 6" id="KW-0540">Nuclease</keyword>
<comment type="subcellular location">
    <subcellularLocation>
        <location evidence="6">Cytoplasm</location>
    </subcellularLocation>
</comment>
<protein>
    <recommendedName>
        <fullName evidence="6">Exodeoxyribonuclease 7 small subunit</fullName>
        <ecNumber evidence="6">3.1.11.6</ecNumber>
    </recommendedName>
    <alternativeName>
        <fullName evidence="6">Exodeoxyribonuclease VII small subunit</fullName>
        <shortName evidence="6">Exonuclease VII small subunit</shortName>
    </alternativeName>
</protein>
<comment type="function">
    <text evidence="6">Bidirectionally degrades single-stranded DNA into large acid-insoluble oligonucleotides, which are then degraded further into small acid-soluble oligonucleotides.</text>
</comment>
<dbReference type="InterPro" id="IPR003761">
    <property type="entry name" value="Exonuc_VII_S"/>
</dbReference>
<dbReference type="EMBL" id="JACBZO010000001">
    <property type="protein sequence ID" value="NYI42290.1"/>
    <property type="molecule type" value="Genomic_DNA"/>
</dbReference>
<evidence type="ECO:0000256" key="6">
    <source>
        <dbReference type="HAMAP-Rule" id="MF_00337"/>
    </source>
</evidence>
<evidence type="ECO:0000256" key="3">
    <source>
        <dbReference type="ARBA" id="ARBA00022722"/>
    </source>
</evidence>
<organism evidence="7 8">
    <name type="scientific">Demequina lutea</name>
    <dbReference type="NCBI Taxonomy" id="431489"/>
    <lineage>
        <taxon>Bacteria</taxon>
        <taxon>Bacillati</taxon>
        <taxon>Actinomycetota</taxon>
        <taxon>Actinomycetes</taxon>
        <taxon>Micrococcales</taxon>
        <taxon>Demequinaceae</taxon>
        <taxon>Demequina</taxon>
    </lineage>
</organism>
<evidence type="ECO:0000313" key="7">
    <source>
        <dbReference type="EMBL" id="NYI42290.1"/>
    </source>
</evidence>
<dbReference type="PANTHER" id="PTHR34137:SF1">
    <property type="entry name" value="EXODEOXYRIBONUCLEASE 7 SMALL SUBUNIT"/>
    <property type="match status" value="1"/>
</dbReference>
<keyword evidence="2 6" id="KW-0963">Cytoplasm</keyword>
<evidence type="ECO:0000256" key="4">
    <source>
        <dbReference type="ARBA" id="ARBA00022801"/>
    </source>
</evidence>
<dbReference type="SUPFAM" id="SSF116842">
    <property type="entry name" value="XseB-like"/>
    <property type="match status" value="1"/>
</dbReference>
<dbReference type="GO" id="GO:0006308">
    <property type="term" value="P:DNA catabolic process"/>
    <property type="evidence" value="ECO:0007669"/>
    <property type="project" value="UniProtKB-UniRule"/>
</dbReference>
<dbReference type="PIRSF" id="PIRSF006488">
    <property type="entry name" value="Exonuc_VII_S"/>
    <property type="match status" value="1"/>
</dbReference>
<dbReference type="InterPro" id="IPR037004">
    <property type="entry name" value="Exonuc_VII_ssu_sf"/>
</dbReference>
<gene>
    <name evidence="6" type="primary">xseB</name>
    <name evidence="7" type="ORF">BKA03_002409</name>
</gene>
<evidence type="ECO:0000256" key="2">
    <source>
        <dbReference type="ARBA" id="ARBA00022490"/>
    </source>
</evidence>
<comment type="caution">
    <text evidence="7">The sequence shown here is derived from an EMBL/GenBank/DDBJ whole genome shotgun (WGS) entry which is preliminary data.</text>
</comment>